<dbReference type="InterPro" id="IPR007300">
    <property type="entry name" value="CidB/LrgB"/>
</dbReference>
<evidence type="ECO:0000256" key="1">
    <source>
        <dbReference type="ARBA" id="ARBA00004141"/>
    </source>
</evidence>
<dbReference type="EMBL" id="RBID01000014">
    <property type="protein sequence ID" value="RKQ59078.1"/>
    <property type="molecule type" value="Genomic_DNA"/>
</dbReference>
<organism evidence="6 7">
    <name type="scientific">Vogesella indigofera</name>
    <name type="common">Pseudomonas indigofera</name>
    <dbReference type="NCBI Taxonomy" id="45465"/>
    <lineage>
        <taxon>Bacteria</taxon>
        <taxon>Pseudomonadati</taxon>
        <taxon>Pseudomonadota</taxon>
        <taxon>Betaproteobacteria</taxon>
        <taxon>Neisseriales</taxon>
        <taxon>Chromobacteriaceae</taxon>
        <taxon>Vogesella</taxon>
    </lineage>
</organism>
<dbReference type="Pfam" id="PF04172">
    <property type="entry name" value="LrgB"/>
    <property type="match status" value="1"/>
</dbReference>
<comment type="caution">
    <text evidence="6">The sequence shown here is derived from an EMBL/GenBank/DDBJ whole genome shotgun (WGS) entry which is preliminary data.</text>
</comment>
<dbReference type="Proteomes" id="UP000279384">
    <property type="component" value="Unassembled WGS sequence"/>
</dbReference>
<evidence type="ECO:0000256" key="5">
    <source>
        <dbReference type="SAM" id="Phobius"/>
    </source>
</evidence>
<protein>
    <submittedName>
        <fullName evidence="6">Putative murein hydrolase (TIGR00659 family)</fullName>
    </submittedName>
</protein>
<evidence type="ECO:0000256" key="3">
    <source>
        <dbReference type="ARBA" id="ARBA00022989"/>
    </source>
</evidence>
<keyword evidence="6" id="KW-0378">Hydrolase</keyword>
<dbReference type="PANTHER" id="PTHR30249:SF0">
    <property type="entry name" value="PLASTIDAL GLYCOLATE_GLYCERATE TRANSLOCATOR 1, CHLOROPLASTIC"/>
    <property type="match status" value="1"/>
</dbReference>
<gene>
    <name evidence="6" type="ORF">C8E02_2055</name>
</gene>
<dbReference type="PANTHER" id="PTHR30249">
    <property type="entry name" value="PUTATIVE SEROTONIN TRANSPORTER"/>
    <property type="match status" value="1"/>
</dbReference>
<feature type="transmembrane region" description="Helical" evidence="5">
    <location>
        <begin position="141"/>
        <end position="171"/>
    </location>
</feature>
<keyword evidence="2 5" id="KW-0812">Transmembrane</keyword>
<comment type="subcellular location">
    <subcellularLocation>
        <location evidence="1">Membrane</location>
        <topology evidence="1">Multi-pass membrane protein</topology>
    </subcellularLocation>
</comment>
<dbReference type="AlphaFoldDB" id="A0A495BDP6"/>
<feature type="transmembrane region" description="Helical" evidence="5">
    <location>
        <begin position="183"/>
        <end position="203"/>
    </location>
</feature>
<feature type="transmembrane region" description="Helical" evidence="5">
    <location>
        <begin position="42"/>
        <end position="61"/>
    </location>
</feature>
<feature type="transmembrane region" description="Helical" evidence="5">
    <location>
        <begin position="99"/>
        <end position="121"/>
    </location>
</feature>
<feature type="transmembrane region" description="Helical" evidence="5">
    <location>
        <begin position="67"/>
        <end position="87"/>
    </location>
</feature>
<dbReference type="GO" id="GO:0016020">
    <property type="term" value="C:membrane"/>
    <property type="evidence" value="ECO:0007669"/>
    <property type="project" value="UniProtKB-SubCell"/>
</dbReference>
<name>A0A495BDP6_VOGIN</name>
<dbReference type="RefSeq" id="WP_120810637.1">
    <property type="nucleotide sequence ID" value="NZ_RBID01000014.1"/>
</dbReference>
<proteinExistence type="predicted"/>
<evidence type="ECO:0000313" key="7">
    <source>
        <dbReference type="Proteomes" id="UP000279384"/>
    </source>
</evidence>
<evidence type="ECO:0000256" key="2">
    <source>
        <dbReference type="ARBA" id="ARBA00022692"/>
    </source>
</evidence>
<dbReference type="GO" id="GO:0016787">
    <property type="term" value="F:hydrolase activity"/>
    <property type="evidence" value="ECO:0007669"/>
    <property type="project" value="UniProtKB-KW"/>
</dbReference>
<feature type="transmembrane region" description="Helical" evidence="5">
    <location>
        <begin position="209"/>
        <end position="236"/>
    </location>
</feature>
<keyword evidence="3 5" id="KW-1133">Transmembrane helix</keyword>
<sequence length="237" mass="24483">MTPTLYEWLRQSPLTGIFLTLLAYRVALSISRRYHGHPLANTVLVGAGLLIVSLLALGLSFDEYFRGASFIQFLLGPITVALAIPLYNNLARLKRSAFAILSSIVVGSVAGVASAVLIAVAFDMPPQIVLSLAPRSATTPIAIGVAEAIGGIPTLAAAFVIVTGIIGAVLAKPLLTLLRMNDDVVLGIATGIAAHGIGTARVFQISETAGAFAGLAMGLTGFVTAVVAPLLVHFLLS</sequence>
<reference evidence="6 7" key="1">
    <citation type="submission" date="2018-10" db="EMBL/GenBank/DDBJ databases">
        <title>Genomic Encyclopedia of Type Strains, Phase IV (KMG-IV): sequencing the most valuable type-strain genomes for metagenomic binning, comparative biology and taxonomic classification.</title>
        <authorList>
            <person name="Goeker M."/>
        </authorList>
    </citation>
    <scope>NUCLEOTIDE SEQUENCE [LARGE SCALE GENOMIC DNA]</scope>
    <source>
        <strain evidence="6 7">DSM 3303</strain>
    </source>
</reference>
<feature type="transmembrane region" description="Helical" evidence="5">
    <location>
        <begin position="12"/>
        <end position="30"/>
    </location>
</feature>
<keyword evidence="4 5" id="KW-0472">Membrane</keyword>
<evidence type="ECO:0000256" key="4">
    <source>
        <dbReference type="ARBA" id="ARBA00023136"/>
    </source>
</evidence>
<evidence type="ECO:0000313" key="6">
    <source>
        <dbReference type="EMBL" id="RKQ59078.1"/>
    </source>
</evidence>
<accession>A0A495BDP6</accession>